<dbReference type="RefSeq" id="WP_151180001.1">
    <property type="nucleotide sequence ID" value="NZ_CP042906.1"/>
</dbReference>
<feature type="region of interest" description="Disordered" evidence="1">
    <location>
        <begin position="26"/>
        <end position="62"/>
    </location>
</feature>
<dbReference type="AlphaFoldDB" id="A0A5J6MRZ4"/>
<keyword evidence="2" id="KW-0732">Signal</keyword>
<dbReference type="KEGG" id="htq:FRZ44_53060"/>
<evidence type="ECO:0000256" key="2">
    <source>
        <dbReference type="SAM" id="SignalP"/>
    </source>
</evidence>
<dbReference type="EMBL" id="CP042906">
    <property type="protein sequence ID" value="QEX19991.1"/>
    <property type="molecule type" value="Genomic_DNA"/>
</dbReference>
<feature type="compositionally biased region" description="Gly residues" evidence="1">
    <location>
        <begin position="27"/>
        <end position="54"/>
    </location>
</feature>
<gene>
    <name evidence="3" type="ORF">FRZ44_53060</name>
</gene>
<dbReference type="OrthoDB" id="9846243at2"/>
<evidence type="ECO:0000313" key="4">
    <source>
        <dbReference type="Proteomes" id="UP000326202"/>
    </source>
</evidence>
<feature type="signal peptide" evidence="2">
    <location>
        <begin position="1"/>
        <end position="24"/>
    </location>
</feature>
<keyword evidence="4" id="KW-1185">Reference proteome</keyword>
<accession>A0A5J6MRZ4</accession>
<name>A0A5J6MRZ4_9PROT</name>
<proteinExistence type="predicted"/>
<organism evidence="3 4">
    <name type="scientific">Hypericibacter terrae</name>
    <dbReference type="NCBI Taxonomy" id="2602015"/>
    <lineage>
        <taxon>Bacteria</taxon>
        <taxon>Pseudomonadati</taxon>
        <taxon>Pseudomonadota</taxon>
        <taxon>Alphaproteobacteria</taxon>
        <taxon>Rhodospirillales</taxon>
        <taxon>Dongiaceae</taxon>
        <taxon>Hypericibacter</taxon>
    </lineage>
</organism>
<reference evidence="3 4" key="1">
    <citation type="submission" date="2019-08" db="EMBL/GenBank/DDBJ databases">
        <title>Hyperibacter terrae gen. nov., sp. nov. and Hyperibacter viscosus sp. nov., two new members in the family Rhodospirillaceae isolated from the rhizosphere of Hypericum perforatum.</title>
        <authorList>
            <person name="Noviana Z."/>
        </authorList>
    </citation>
    <scope>NUCLEOTIDE SEQUENCE [LARGE SCALE GENOMIC DNA]</scope>
    <source>
        <strain evidence="3 4">R5913</strain>
    </source>
</reference>
<protein>
    <submittedName>
        <fullName evidence="3">Uncharacterized protein</fullName>
    </submittedName>
</protein>
<feature type="chain" id="PRO_5023822371" evidence="2">
    <location>
        <begin position="25"/>
        <end position="196"/>
    </location>
</feature>
<sequence>MRVQVAAILVAVVVALCSAGVVHADGKGGQGSTSSGTGGSGTSSGSGSSGGGTGTAPTNGPFAPMSVQGWDGGAYHNSSGETYCELYDDYGSNTSLLVGWDKYGFYLLITDPNTLKLEEYADLEVLVSIDKLYKGKVTAFSYETDVLELDFGDDRKAINALRKGEKLVLEEWDHFYTLYGTGAAIAAVEDCFNRYR</sequence>
<evidence type="ECO:0000313" key="3">
    <source>
        <dbReference type="EMBL" id="QEX19991.1"/>
    </source>
</evidence>
<evidence type="ECO:0000256" key="1">
    <source>
        <dbReference type="SAM" id="MobiDB-lite"/>
    </source>
</evidence>
<dbReference type="Proteomes" id="UP000326202">
    <property type="component" value="Chromosome"/>
</dbReference>